<evidence type="ECO:0000313" key="1">
    <source>
        <dbReference type="EMBL" id="KAI4387732.1"/>
    </source>
</evidence>
<keyword evidence="2" id="KW-1185">Reference proteome</keyword>
<comment type="caution">
    <text evidence="1">The sequence shown here is derived from an EMBL/GenBank/DDBJ whole genome shotgun (WGS) entry which is preliminary data.</text>
</comment>
<dbReference type="Proteomes" id="UP001057402">
    <property type="component" value="Chromosome 1"/>
</dbReference>
<accession>A0ACB9S925</accession>
<name>A0ACB9S925_9MYRT</name>
<evidence type="ECO:0000313" key="2">
    <source>
        <dbReference type="Proteomes" id="UP001057402"/>
    </source>
</evidence>
<sequence>MAARPLQLHLTHKSLFLKLLPKFPFLSSHCPHSSTAAIAAHASTRPSPPCSAFSTTSTPYPLQYDLIVNTPVLPRRSPRRHPPAPSAAADEGPDDSGSDENPTVEMEFDDWVEKKLSSDRPGSQDRGLDRAKRKYLRKRERRLYGSDSENERKGEGGFVELKPRVVDFDRLHEREEELYFYDAFAYPWDKDKHYKMVYKLEKKYFPEHCLDKAFVDERGYKEAMKGTEDAVRRKKGSKEVDDGDRKLVFFDEDVAKKMEVKKAEVEKKNVVVEKKVEEFFKYLKKVPGEGDEGGDDKPYLVTRSTQLPPRWDGPNGTVVLINKPKGWTSFTVCGKLRRLVKVKKVGHAGTLDPMATGLLIVCVGKATKLADEYQGMVKGYSGIFRLGEATSTLDADSPVIQREPWEHIKDADVKKAAASFVGEIWQVPPMFSAIKVNGEKMYEKARRGESIELSPRKISIFLLDIERSLEDRQNLIFRVACSKGTYIRSLCADFGKALGSCAHLTALRRDSIGQYSVEDAWEFNDLEDAITKGYF</sequence>
<dbReference type="EMBL" id="CM042880">
    <property type="protein sequence ID" value="KAI4387732.1"/>
    <property type="molecule type" value="Genomic_DNA"/>
</dbReference>
<protein>
    <submittedName>
        <fullName evidence="1">Uncharacterized protein</fullName>
    </submittedName>
</protein>
<organism evidence="1 2">
    <name type="scientific">Melastoma candidum</name>
    <dbReference type="NCBI Taxonomy" id="119954"/>
    <lineage>
        <taxon>Eukaryota</taxon>
        <taxon>Viridiplantae</taxon>
        <taxon>Streptophyta</taxon>
        <taxon>Embryophyta</taxon>
        <taxon>Tracheophyta</taxon>
        <taxon>Spermatophyta</taxon>
        <taxon>Magnoliopsida</taxon>
        <taxon>eudicotyledons</taxon>
        <taxon>Gunneridae</taxon>
        <taxon>Pentapetalae</taxon>
        <taxon>rosids</taxon>
        <taxon>malvids</taxon>
        <taxon>Myrtales</taxon>
        <taxon>Melastomataceae</taxon>
        <taxon>Melastomatoideae</taxon>
        <taxon>Melastomateae</taxon>
        <taxon>Melastoma</taxon>
    </lineage>
</organism>
<gene>
    <name evidence="1" type="ORF">MLD38_000141</name>
</gene>
<reference evidence="2" key="1">
    <citation type="journal article" date="2023" name="Front. Plant Sci.">
        <title>Chromosomal-level genome assembly of Melastoma candidum provides insights into trichome evolution.</title>
        <authorList>
            <person name="Zhong Y."/>
            <person name="Wu W."/>
            <person name="Sun C."/>
            <person name="Zou P."/>
            <person name="Liu Y."/>
            <person name="Dai S."/>
            <person name="Zhou R."/>
        </authorList>
    </citation>
    <scope>NUCLEOTIDE SEQUENCE [LARGE SCALE GENOMIC DNA]</scope>
</reference>
<proteinExistence type="predicted"/>